<accession>A0A8X6MHX7</accession>
<evidence type="ECO:0000313" key="3">
    <source>
        <dbReference type="Proteomes" id="UP000887013"/>
    </source>
</evidence>
<dbReference type="Proteomes" id="UP000887013">
    <property type="component" value="Unassembled WGS sequence"/>
</dbReference>
<keyword evidence="1" id="KW-0812">Transmembrane</keyword>
<keyword evidence="1" id="KW-1133">Transmembrane helix</keyword>
<reference evidence="2" key="1">
    <citation type="submission" date="2020-08" db="EMBL/GenBank/DDBJ databases">
        <title>Multicomponent nature underlies the extraordinary mechanical properties of spider dragline silk.</title>
        <authorList>
            <person name="Kono N."/>
            <person name="Nakamura H."/>
            <person name="Mori M."/>
            <person name="Yoshida Y."/>
            <person name="Ohtoshi R."/>
            <person name="Malay A.D."/>
            <person name="Moran D.A.P."/>
            <person name="Tomita M."/>
            <person name="Numata K."/>
            <person name="Arakawa K."/>
        </authorList>
    </citation>
    <scope>NUCLEOTIDE SEQUENCE</scope>
</reference>
<organism evidence="2 3">
    <name type="scientific">Nephila pilipes</name>
    <name type="common">Giant wood spider</name>
    <name type="synonym">Nephila maculata</name>
    <dbReference type="NCBI Taxonomy" id="299642"/>
    <lineage>
        <taxon>Eukaryota</taxon>
        <taxon>Metazoa</taxon>
        <taxon>Ecdysozoa</taxon>
        <taxon>Arthropoda</taxon>
        <taxon>Chelicerata</taxon>
        <taxon>Arachnida</taxon>
        <taxon>Araneae</taxon>
        <taxon>Araneomorphae</taxon>
        <taxon>Entelegynae</taxon>
        <taxon>Araneoidea</taxon>
        <taxon>Nephilidae</taxon>
        <taxon>Nephila</taxon>
    </lineage>
</organism>
<comment type="caution">
    <text evidence="2">The sequence shown here is derived from an EMBL/GenBank/DDBJ whole genome shotgun (WGS) entry which is preliminary data.</text>
</comment>
<proteinExistence type="predicted"/>
<evidence type="ECO:0000256" key="1">
    <source>
        <dbReference type="SAM" id="Phobius"/>
    </source>
</evidence>
<dbReference type="EMBL" id="BMAW01092959">
    <property type="protein sequence ID" value="GFS57864.1"/>
    <property type="molecule type" value="Genomic_DNA"/>
</dbReference>
<keyword evidence="1" id="KW-0472">Membrane</keyword>
<name>A0A8X6MHX7_NEPPI</name>
<feature type="transmembrane region" description="Helical" evidence="1">
    <location>
        <begin position="20"/>
        <end position="41"/>
    </location>
</feature>
<sequence>MLLELIPLLVLTVEFNSIELFIFVALLVIFLFFFTLALIICRNCFRSSCCAGNRNSTGRVLFPGYRNPAFDDSNDVRSVLEKALFVLLSFNSKIIIIRISLQREQGSDGTLDMYSL</sequence>
<evidence type="ECO:0000313" key="2">
    <source>
        <dbReference type="EMBL" id="GFS57864.1"/>
    </source>
</evidence>
<dbReference type="AlphaFoldDB" id="A0A8X6MHX7"/>
<keyword evidence="3" id="KW-1185">Reference proteome</keyword>
<protein>
    <submittedName>
        <fullName evidence="2">Uncharacterized protein</fullName>
    </submittedName>
</protein>
<gene>
    <name evidence="2" type="ORF">NPIL_627701</name>
</gene>